<dbReference type="CDD" id="cd02440">
    <property type="entry name" value="AdoMet_MTases"/>
    <property type="match status" value="1"/>
</dbReference>
<keyword evidence="3" id="KW-1185">Reference proteome</keyword>
<dbReference type="InterPro" id="IPR029063">
    <property type="entry name" value="SAM-dependent_MTases_sf"/>
</dbReference>
<reference evidence="2" key="2">
    <citation type="submission" date="2018-10" db="UniProtKB">
        <authorList>
            <consortium name="EnsemblPlants"/>
        </authorList>
    </citation>
    <scope>IDENTIFICATION</scope>
</reference>
<reference evidence="2" key="1">
    <citation type="submission" date="2018-08" db="EMBL/GenBank/DDBJ databases">
        <authorList>
            <person name="Rossello M."/>
        </authorList>
    </citation>
    <scope>NUCLEOTIDE SEQUENCE [LARGE SCALE GENOMIC DNA]</scope>
    <source>
        <strain evidence="2">cv. Chinese Spring</strain>
    </source>
</reference>
<dbReference type="SUPFAM" id="SSF53335">
    <property type="entry name" value="S-adenosyl-L-methionine-dependent methyltransferases"/>
    <property type="match status" value="1"/>
</dbReference>
<name>A0A3B6FS61_WHEAT</name>
<dbReference type="STRING" id="4565.A0A3B6FS61"/>
<evidence type="ECO:0000259" key="1">
    <source>
        <dbReference type="Pfam" id="PF13649"/>
    </source>
</evidence>
<dbReference type="Gene3D" id="3.40.50.150">
    <property type="entry name" value="Vaccinia Virus protein VP39"/>
    <property type="match status" value="1"/>
</dbReference>
<evidence type="ECO:0000313" key="3">
    <source>
        <dbReference type="Proteomes" id="UP000019116"/>
    </source>
</evidence>
<dbReference type="AlphaFoldDB" id="A0A3B6FS61"/>
<sequence length="307" mass="34281">MRSNAFSTSFHKLQRTRMAGLYEKPSETYAKKRPRYPKEWFSMLASLTAGHHRAWDAGCGSGQASVSIAEHYDGVVATDVSEGQLRHAIAHPKVRYLHTPEDLPEDDLVALVGGEGSLDLVIVATAIHWFDVPLFYAVVNRVLRKPGGVLAVWGYNYDIHPFGDKLHGTLYPAMRPYMDPRTRLAMERYRELPFPFEPVGVGREGEPADVDMEAEMTLEDLAGFVMTGSVATTAREKGVDLEALVKGVMKEVEEGWGDEPTVPRKLVFKAFMLAGRPRGFVKISASLSSVFAWSMEMSPFNTWSQRK</sequence>
<dbReference type="PANTHER" id="PTHR44575:SF1">
    <property type="entry name" value="OS01G0716500 PROTEIN"/>
    <property type="match status" value="1"/>
</dbReference>
<dbReference type="EnsemblPlants" id="TraesCS3B02G275600.1">
    <property type="protein sequence ID" value="TraesCS3B02G275600.1"/>
    <property type="gene ID" value="TraesCS3B02G275600"/>
</dbReference>
<feature type="domain" description="Methyltransferase" evidence="1">
    <location>
        <begin position="56"/>
        <end position="146"/>
    </location>
</feature>
<dbReference type="Pfam" id="PF13649">
    <property type="entry name" value="Methyltransf_25"/>
    <property type="match status" value="1"/>
</dbReference>
<dbReference type="Gramene" id="TraesCAD_scaffold_009076_01G000400.1">
    <property type="protein sequence ID" value="TraesCAD_scaffold_009076_01G000400.1"/>
    <property type="gene ID" value="TraesCAD_scaffold_009076_01G000400"/>
</dbReference>
<dbReference type="GO" id="GO:0008757">
    <property type="term" value="F:S-adenosylmethionine-dependent methyltransferase activity"/>
    <property type="evidence" value="ECO:0007669"/>
    <property type="project" value="InterPro"/>
</dbReference>
<evidence type="ECO:0000313" key="2">
    <source>
        <dbReference type="EnsemblPlants" id="TraesCS3B02G275600.1"/>
    </source>
</evidence>
<dbReference type="Gramene" id="TraesCS3B03G0714500.1">
    <property type="protein sequence ID" value="TraesCS3B03G0714500.1.CDS"/>
    <property type="gene ID" value="TraesCS3B03G0714500"/>
</dbReference>
<protein>
    <recommendedName>
        <fullName evidence="1">Methyltransferase domain-containing protein</fullName>
    </recommendedName>
</protein>
<dbReference type="Gramene" id="TraesCLE_scaffold_005601_01G000100.1">
    <property type="protein sequence ID" value="TraesCLE_scaffold_005601_01G000100.1"/>
    <property type="gene ID" value="TraesCLE_scaffold_005601_01G000100"/>
</dbReference>
<dbReference type="Gramene" id="TraesCS3B02G275600.1">
    <property type="protein sequence ID" value="TraesCS3B02G275600.1"/>
    <property type="gene ID" value="TraesCS3B02G275600"/>
</dbReference>
<proteinExistence type="predicted"/>
<dbReference type="Gramene" id="TraesWEE_scaffold_003252_01G000400.1">
    <property type="protein sequence ID" value="TraesWEE_scaffold_003252_01G000400.1"/>
    <property type="gene ID" value="TraesWEE_scaffold_003252_01G000400"/>
</dbReference>
<organism evidence="2">
    <name type="scientific">Triticum aestivum</name>
    <name type="common">Wheat</name>
    <dbReference type="NCBI Taxonomy" id="4565"/>
    <lineage>
        <taxon>Eukaryota</taxon>
        <taxon>Viridiplantae</taxon>
        <taxon>Streptophyta</taxon>
        <taxon>Embryophyta</taxon>
        <taxon>Tracheophyta</taxon>
        <taxon>Spermatophyta</taxon>
        <taxon>Magnoliopsida</taxon>
        <taxon>Liliopsida</taxon>
        <taxon>Poales</taxon>
        <taxon>Poaceae</taxon>
        <taxon>BOP clade</taxon>
        <taxon>Pooideae</taxon>
        <taxon>Triticodae</taxon>
        <taxon>Triticeae</taxon>
        <taxon>Triticinae</taxon>
        <taxon>Triticum</taxon>
    </lineage>
</organism>
<dbReference type="OrthoDB" id="10027013at2759"/>
<dbReference type="Gramene" id="TraesROB_scaffold_008572_01G000400.1">
    <property type="protein sequence ID" value="TraesROB_scaffold_008572_01G000400.1"/>
    <property type="gene ID" value="TraesROB_scaffold_008572_01G000400"/>
</dbReference>
<accession>A0A3B6FS61</accession>
<dbReference type="Proteomes" id="UP000019116">
    <property type="component" value="Chromosome 3B"/>
</dbReference>
<dbReference type="PANTHER" id="PTHR44575">
    <property type="entry name" value="OS01G0589200 PROTEIN"/>
    <property type="match status" value="1"/>
</dbReference>
<dbReference type="SMR" id="A0A3B6FS61"/>
<dbReference type="InterPro" id="IPR041698">
    <property type="entry name" value="Methyltransf_25"/>
</dbReference>